<dbReference type="EMBL" id="JBAWSX010000017">
    <property type="protein sequence ID" value="MEI4803781.1"/>
    <property type="molecule type" value="Genomic_DNA"/>
</dbReference>
<feature type="transmembrane region" description="Helical" evidence="8">
    <location>
        <begin position="102"/>
        <end position="126"/>
    </location>
</feature>
<keyword evidence="10" id="KW-1185">Reference proteome</keyword>
<organism evidence="9 10">
    <name type="scientific">Bacillus bruguierae</name>
    <dbReference type="NCBI Taxonomy" id="3127667"/>
    <lineage>
        <taxon>Bacteria</taxon>
        <taxon>Bacillati</taxon>
        <taxon>Bacillota</taxon>
        <taxon>Bacilli</taxon>
        <taxon>Bacillales</taxon>
        <taxon>Bacillaceae</taxon>
        <taxon>Bacillus</taxon>
    </lineage>
</organism>
<dbReference type="InterPro" id="IPR003689">
    <property type="entry name" value="ZIP"/>
</dbReference>
<evidence type="ECO:0000256" key="1">
    <source>
        <dbReference type="ARBA" id="ARBA00004651"/>
    </source>
</evidence>
<feature type="transmembrane region" description="Helical" evidence="8">
    <location>
        <begin position="163"/>
        <end position="183"/>
    </location>
</feature>
<feature type="transmembrane region" description="Helical" evidence="8">
    <location>
        <begin position="189"/>
        <end position="208"/>
    </location>
</feature>
<dbReference type="Proteomes" id="UP001372526">
    <property type="component" value="Unassembled WGS sequence"/>
</dbReference>
<evidence type="ECO:0000256" key="7">
    <source>
        <dbReference type="ARBA" id="ARBA00023136"/>
    </source>
</evidence>
<evidence type="ECO:0000313" key="9">
    <source>
        <dbReference type="EMBL" id="MEI4803781.1"/>
    </source>
</evidence>
<keyword evidence="6 8" id="KW-1133">Transmembrane helix</keyword>
<keyword evidence="3" id="KW-1003">Cell membrane</keyword>
<comment type="caution">
    <text evidence="9">The sequence shown here is derived from an EMBL/GenBank/DDBJ whole genome shotgun (WGS) entry which is preliminary data.</text>
</comment>
<evidence type="ECO:0000256" key="8">
    <source>
        <dbReference type="SAM" id="Phobius"/>
    </source>
</evidence>
<keyword evidence="4 8" id="KW-0812">Transmembrane</keyword>
<evidence type="ECO:0000256" key="3">
    <source>
        <dbReference type="ARBA" id="ARBA00022475"/>
    </source>
</evidence>
<feature type="transmembrane region" description="Helical" evidence="8">
    <location>
        <begin position="39"/>
        <end position="56"/>
    </location>
</feature>
<dbReference type="PANTHER" id="PTHR11040">
    <property type="entry name" value="ZINC/IRON TRANSPORTER"/>
    <property type="match status" value="1"/>
</dbReference>
<protein>
    <submittedName>
        <fullName evidence="9">ZIP family metal transporter</fullName>
    </submittedName>
</protein>
<evidence type="ECO:0000256" key="4">
    <source>
        <dbReference type="ARBA" id="ARBA00022692"/>
    </source>
</evidence>
<name>A0ABU8FPD9_9BACI</name>
<sequence>MEQLLLPIIVTFYSFSGLLLGGIVGLATRRIMEKQIFRLYALCGGILLGLLLIEIIPETFSSYEIIGPLLGIASGILIMRLMDYYCHHVMLHNNNQPAQQTFLFLSFAIFIHNLPSGFALGTAFTAQHEATLSFLLAIIIHHIPEGLTLIISFLFTRHQYLSFILIIFLLSITLGLSTAFGMVINSKAIHLPGLIMGSAIGSLGYVTVHEMLWKAKKNLSLLSFLSWTFVGCLLIIIFIPFISHH</sequence>
<dbReference type="PANTHER" id="PTHR11040:SF211">
    <property type="entry name" value="ZINC TRANSPORTER ZIP11"/>
    <property type="match status" value="1"/>
</dbReference>
<dbReference type="RefSeq" id="WP_336474085.1">
    <property type="nucleotide sequence ID" value="NZ_JBAWSX010000017.1"/>
</dbReference>
<keyword evidence="5" id="KW-0862">Zinc</keyword>
<feature type="transmembrane region" description="Helical" evidence="8">
    <location>
        <begin position="132"/>
        <end position="156"/>
    </location>
</feature>
<evidence type="ECO:0000256" key="6">
    <source>
        <dbReference type="ARBA" id="ARBA00022989"/>
    </source>
</evidence>
<evidence type="ECO:0000256" key="2">
    <source>
        <dbReference type="ARBA" id="ARBA00006939"/>
    </source>
</evidence>
<gene>
    <name evidence="9" type="ORF">WAZ07_21565</name>
</gene>
<feature type="transmembrane region" description="Helical" evidence="8">
    <location>
        <begin position="220"/>
        <end position="242"/>
    </location>
</feature>
<comment type="similarity">
    <text evidence="2">Belongs to the ZIP transporter (TC 2.A.5) family.</text>
</comment>
<dbReference type="Pfam" id="PF02535">
    <property type="entry name" value="Zip"/>
    <property type="match status" value="1"/>
</dbReference>
<evidence type="ECO:0000256" key="5">
    <source>
        <dbReference type="ARBA" id="ARBA00022833"/>
    </source>
</evidence>
<keyword evidence="7 8" id="KW-0472">Membrane</keyword>
<proteinExistence type="inferred from homology"/>
<accession>A0ABU8FPD9</accession>
<feature type="transmembrane region" description="Helical" evidence="8">
    <location>
        <begin position="6"/>
        <end position="27"/>
    </location>
</feature>
<reference evidence="9 10" key="1">
    <citation type="submission" date="2024-01" db="EMBL/GenBank/DDBJ databases">
        <title>Seven novel Bacillus-like species.</title>
        <authorList>
            <person name="Liu G."/>
        </authorList>
    </citation>
    <scope>NUCLEOTIDE SEQUENCE [LARGE SCALE GENOMIC DNA]</scope>
    <source>
        <strain evidence="9 10">FJAT-51639</strain>
    </source>
</reference>
<comment type="subcellular location">
    <subcellularLocation>
        <location evidence="1">Cell membrane</location>
        <topology evidence="1">Multi-pass membrane protein</topology>
    </subcellularLocation>
</comment>
<evidence type="ECO:0000313" key="10">
    <source>
        <dbReference type="Proteomes" id="UP001372526"/>
    </source>
</evidence>
<feature type="transmembrane region" description="Helical" evidence="8">
    <location>
        <begin position="62"/>
        <end position="81"/>
    </location>
</feature>